<dbReference type="EMBL" id="JAFBEE010000019">
    <property type="protein sequence ID" value="MBM7615887.1"/>
    <property type="molecule type" value="Genomic_DNA"/>
</dbReference>
<dbReference type="CDD" id="cd02980">
    <property type="entry name" value="TRX_Fd_family"/>
    <property type="match status" value="1"/>
</dbReference>
<evidence type="ECO:0000313" key="2">
    <source>
        <dbReference type="Proteomes" id="UP001314796"/>
    </source>
</evidence>
<gene>
    <name evidence="1" type="ORF">JOC73_002461</name>
</gene>
<dbReference type="InterPro" id="IPR036249">
    <property type="entry name" value="Thioredoxin-like_sf"/>
</dbReference>
<dbReference type="RefSeq" id="WP_204403579.1">
    <property type="nucleotide sequence ID" value="NZ_JAFBEE010000019.1"/>
</dbReference>
<dbReference type="GO" id="GO:0050583">
    <property type="term" value="F:hydrogen dehydrogenase (NADP+) activity"/>
    <property type="evidence" value="ECO:0007669"/>
    <property type="project" value="UniProtKB-EC"/>
</dbReference>
<proteinExistence type="predicted"/>
<name>A0ABS2NSZ3_9FIRM</name>
<comment type="caution">
    <text evidence="1">The sequence shown here is derived from an EMBL/GenBank/DDBJ whole genome shotgun (WGS) entry which is preliminary data.</text>
</comment>
<reference evidence="1 2" key="1">
    <citation type="submission" date="2021-01" db="EMBL/GenBank/DDBJ databases">
        <title>Genomic Encyclopedia of Type Strains, Phase IV (KMG-IV): sequencing the most valuable type-strain genomes for metagenomic binning, comparative biology and taxonomic classification.</title>
        <authorList>
            <person name="Goeker M."/>
        </authorList>
    </citation>
    <scope>NUCLEOTIDE SEQUENCE [LARGE SCALE GENOMIC DNA]</scope>
    <source>
        <strain evidence="1 2">DSM 25890</strain>
    </source>
</reference>
<dbReference type="Proteomes" id="UP001314796">
    <property type="component" value="Unassembled WGS sequence"/>
</dbReference>
<keyword evidence="2" id="KW-1185">Reference proteome</keyword>
<dbReference type="EC" id="1.12.1.3" evidence="1"/>
<evidence type="ECO:0000313" key="1">
    <source>
        <dbReference type="EMBL" id="MBM7615887.1"/>
    </source>
</evidence>
<dbReference type="SUPFAM" id="SSF52833">
    <property type="entry name" value="Thioredoxin-like"/>
    <property type="match status" value="1"/>
</dbReference>
<dbReference type="Gene3D" id="3.40.30.10">
    <property type="entry name" value="Glutaredoxin"/>
    <property type="match status" value="1"/>
</dbReference>
<sequence length="118" mass="13179">MSYNEFYDNLRISAEENIQKKRNGKIRVVLGYGVCSISVGASEVLKAMQEVIADGEINNVVIETTGCAGLCAKEPMLDIYTPDGKRFTYEYVTADKAKAIVVSHAILEEEIKKWLLKM</sequence>
<organism evidence="1 2">
    <name type="scientific">Alkaliphilus hydrothermalis</name>
    <dbReference type="NCBI Taxonomy" id="1482730"/>
    <lineage>
        <taxon>Bacteria</taxon>
        <taxon>Bacillati</taxon>
        <taxon>Bacillota</taxon>
        <taxon>Clostridia</taxon>
        <taxon>Peptostreptococcales</taxon>
        <taxon>Natronincolaceae</taxon>
        <taxon>Alkaliphilus</taxon>
    </lineage>
</organism>
<accession>A0ABS2NSZ3</accession>
<keyword evidence="1" id="KW-0560">Oxidoreductase</keyword>
<protein>
    <submittedName>
        <fullName evidence="1">NADP-reducing hydrogenase subunit HndB</fullName>
        <ecNumber evidence="1">1.12.1.3</ecNumber>
    </submittedName>
</protein>